<evidence type="ECO:0000313" key="2">
    <source>
        <dbReference type="EMBL" id="GGP41497.1"/>
    </source>
</evidence>
<dbReference type="AlphaFoldDB" id="A0A918EBJ2"/>
<reference evidence="2" key="2">
    <citation type="submission" date="2020-09" db="EMBL/GenBank/DDBJ databases">
        <authorList>
            <person name="Sun Q."/>
            <person name="Ohkuma M."/>
        </authorList>
    </citation>
    <scope>NUCLEOTIDE SEQUENCE</scope>
    <source>
        <strain evidence="2">JCM 3313</strain>
    </source>
</reference>
<evidence type="ECO:0000259" key="1">
    <source>
        <dbReference type="Pfam" id="PF04149"/>
    </source>
</evidence>
<dbReference type="Pfam" id="PF04149">
    <property type="entry name" value="DUF397"/>
    <property type="match status" value="1"/>
</dbReference>
<dbReference type="InterPro" id="IPR007278">
    <property type="entry name" value="DUF397"/>
</dbReference>
<gene>
    <name evidence="2" type="ORF">GCM10010185_10870</name>
</gene>
<dbReference type="EMBL" id="BMRG01000002">
    <property type="protein sequence ID" value="GGP41497.1"/>
    <property type="molecule type" value="Genomic_DNA"/>
</dbReference>
<name>A0A918EBJ2_9PSEU</name>
<sequence>MPDQRWRKSSYSSSNAECVELLVGLGYTAVRDTKNRDAGTLSFSRAAFAAFLVGVKKG</sequence>
<reference evidence="2" key="1">
    <citation type="journal article" date="2014" name="Int. J. Syst. Evol. Microbiol.">
        <title>Complete genome sequence of Corynebacterium casei LMG S-19264T (=DSM 44701T), isolated from a smear-ripened cheese.</title>
        <authorList>
            <consortium name="US DOE Joint Genome Institute (JGI-PGF)"/>
            <person name="Walter F."/>
            <person name="Albersmeier A."/>
            <person name="Kalinowski J."/>
            <person name="Ruckert C."/>
        </authorList>
    </citation>
    <scope>NUCLEOTIDE SEQUENCE</scope>
    <source>
        <strain evidence="2">JCM 3313</strain>
    </source>
</reference>
<feature type="domain" description="DUF397" evidence="1">
    <location>
        <begin position="5"/>
        <end position="56"/>
    </location>
</feature>
<dbReference type="RefSeq" id="WP_189221960.1">
    <property type="nucleotide sequence ID" value="NZ_BMRG01000002.1"/>
</dbReference>
<keyword evidence="3" id="KW-1185">Reference proteome</keyword>
<dbReference type="Proteomes" id="UP000639606">
    <property type="component" value="Unassembled WGS sequence"/>
</dbReference>
<proteinExistence type="predicted"/>
<comment type="caution">
    <text evidence="2">The sequence shown here is derived from an EMBL/GenBank/DDBJ whole genome shotgun (WGS) entry which is preliminary data.</text>
</comment>
<protein>
    <recommendedName>
        <fullName evidence="1">DUF397 domain-containing protein</fullName>
    </recommendedName>
</protein>
<evidence type="ECO:0000313" key="3">
    <source>
        <dbReference type="Proteomes" id="UP000639606"/>
    </source>
</evidence>
<organism evidence="2 3">
    <name type="scientific">Saccharothrix coeruleofusca</name>
    <dbReference type="NCBI Taxonomy" id="33919"/>
    <lineage>
        <taxon>Bacteria</taxon>
        <taxon>Bacillati</taxon>
        <taxon>Actinomycetota</taxon>
        <taxon>Actinomycetes</taxon>
        <taxon>Pseudonocardiales</taxon>
        <taxon>Pseudonocardiaceae</taxon>
        <taxon>Saccharothrix</taxon>
    </lineage>
</organism>
<accession>A0A918EBJ2</accession>